<evidence type="ECO:0000256" key="3">
    <source>
        <dbReference type="ARBA" id="ARBA00022475"/>
    </source>
</evidence>
<dbReference type="Gene3D" id="1.20.1250.20">
    <property type="entry name" value="MFS general substrate transporter like domains"/>
    <property type="match status" value="2"/>
</dbReference>
<dbReference type="PROSITE" id="PS50850">
    <property type="entry name" value="MFS"/>
    <property type="match status" value="1"/>
</dbReference>
<keyword evidence="2" id="KW-0813">Transport</keyword>
<evidence type="ECO:0000256" key="2">
    <source>
        <dbReference type="ARBA" id="ARBA00022448"/>
    </source>
</evidence>
<dbReference type="Proteomes" id="UP000460272">
    <property type="component" value="Unassembled WGS sequence"/>
</dbReference>
<keyword evidence="3" id="KW-1003">Cell membrane</keyword>
<keyword evidence="6 8" id="KW-0472">Membrane</keyword>
<reference evidence="10 11" key="1">
    <citation type="submission" date="2018-11" db="EMBL/GenBank/DDBJ databases">
        <title>Trebonia kvetii gen.nov., sp.nov., a novel acidophilic actinobacterium, and proposal of the new actinobacterial family Treboniaceae fam. nov.</title>
        <authorList>
            <person name="Rapoport D."/>
            <person name="Sagova-Mareckova M."/>
            <person name="Sedlacek I."/>
            <person name="Provaznik J."/>
            <person name="Kralova S."/>
            <person name="Pavlinic D."/>
            <person name="Benes V."/>
            <person name="Kopecky J."/>
        </authorList>
    </citation>
    <scope>NUCLEOTIDE SEQUENCE [LARGE SCALE GENOMIC DNA]</scope>
    <source>
        <strain evidence="10 11">15Tr583</strain>
    </source>
</reference>
<dbReference type="GO" id="GO:0005886">
    <property type="term" value="C:plasma membrane"/>
    <property type="evidence" value="ECO:0007669"/>
    <property type="project" value="UniProtKB-SubCell"/>
</dbReference>
<dbReference type="InterPro" id="IPR036259">
    <property type="entry name" value="MFS_trans_sf"/>
</dbReference>
<keyword evidence="4 8" id="KW-0812">Transmembrane</keyword>
<protein>
    <submittedName>
        <fullName evidence="10">MFS transporter</fullName>
    </submittedName>
</protein>
<feature type="transmembrane region" description="Helical" evidence="8">
    <location>
        <begin position="103"/>
        <end position="122"/>
    </location>
</feature>
<dbReference type="Pfam" id="PF07690">
    <property type="entry name" value="MFS_1"/>
    <property type="match status" value="1"/>
</dbReference>
<dbReference type="PANTHER" id="PTHR23517:SF2">
    <property type="entry name" value="MULTIDRUG RESISTANCE PROTEIN MDTH"/>
    <property type="match status" value="1"/>
</dbReference>
<feature type="domain" description="Major facilitator superfamily (MFS) profile" evidence="9">
    <location>
        <begin position="37"/>
        <end position="427"/>
    </location>
</feature>
<dbReference type="InterPro" id="IPR050171">
    <property type="entry name" value="MFS_Transporters"/>
</dbReference>
<proteinExistence type="predicted"/>
<feature type="transmembrane region" description="Helical" evidence="8">
    <location>
        <begin position="310"/>
        <end position="331"/>
    </location>
</feature>
<evidence type="ECO:0000256" key="1">
    <source>
        <dbReference type="ARBA" id="ARBA00004651"/>
    </source>
</evidence>
<organism evidence="10 11">
    <name type="scientific">Trebonia kvetii</name>
    <dbReference type="NCBI Taxonomy" id="2480626"/>
    <lineage>
        <taxon>Bacteria</taxon>
        <taxon>Bacillati</taxon>
        <taxon>Actinomycetota</taxon>
        <taxon>Actinomycetes</taxon>
        <taxon>Streptosporangiales</taxon>
        <taxon>Treboniaceae</taxon>
        <taxon>Trebonia</taxon>
    </lineage>
</organism>
<sequence length="455" mass="46809">MNVRVSGMHRKAANRRKQVSRTLARVFAGWRTGLSGPVIVLQAGTAVNYFGTGLVLPFEIIYLHQARGFPTATAGLVLAAVMGTAAVVTPLSGALLDRFRAKPVLITGNLASALGYAGFAFAGRPWQAFVCSAVGGAGFGVANTANQVLSLTLVSAEQRASSIALRRVAGNFGLGSGATVAGFIVASANHLRAFQALYLFDGLTFAVFALVVLVGIPNPRLANAAPASDRGIGFRAVAHDRLFLILIAANIVLVMTGGALFSNILAPFAKAHTPVGPGEIGIVFFINTFFIVVAQIPATRVVKRMRRTHALAATSALFAFGLLAVLLATLTSSALTATAVLAGVAIVIAIGECAQFIVLGPIVADLAPPHLLGRYMSLYGLTFTAGVALGPAAGGALLATSPDAVWWGGALTAALTGAGLLRLGDRIPDPLLQTQCPPPQAAPDAMRDSPESVET</sequence>
<dbReference type="EMBL" id="RPFW01000004">
    <property type="protein sequence ID" value="TVZ02916.1"/>
    <property type="molecule type" value="Genomic_DNA"/>
</dbReference>
<dbReference type="AlphaFoldDB" id="A0A6P2BXG0"/>
<dbReference type="InterPro" id="IPR011701">
    <property type="entry name" value="MFS"/>
</dbReference>
<name>A0A6P2BXG0_9ACTN</name>
<feature type="transmembrane region" description="Helical" evidence="8">
    <location>
        <begin position="404"/>
        <end position="423"/>
    </location>
</feature>
<evidence type="ECO:0000256" key="8">
    <source>
        <dbReference type="SAM" id="Phobius"/>
    </source>
</evidence>
<keyword evidence="11" id="KW-1185">Reference proteome</keyword>
<keyword evidence="5 8" id="KW-1133">Transmembrane helix</keyword>
<feature type="transmembrane region" description="Helical" evidence="8">
    <location>
        <begin position="194"/>
        <end position="216"/>
    </location>
</feature>
<feature type="compositionally biased region" description="Basic and acidic residues" evidence="7">
    <location>
        <begin position="445"/>
        <end position="455"/>
    </location>
</feature>
<feature type="transmembrane region" description="Helical" evidence="8">
    <location>
        <begin position="168"/>
        <end position="188"/>
    </location>
</feature>
<feature type="transmembrane region" description="Helical" evidence="8">
    <location>
        <begin position="134"/>
        <end position="156"/>
    </location>
</feature>
<comment type="caution">
    <text evidence="10">The sequence shown here is derived from an EMBL/GenBank/DDBJ whole genome shotgun (WGS) entry which is preliminary data.</text>
</comment>
<accession>A0A6P2BXG0</accession>
<evidence type="ECO:0000313" key="10">
    <source>
        <dbReference type="EMBL" id="TVZ02916.1"/>
    </source>
</evidence>
<feature type="transmembrane region" description="Helical" evidence="8">
    <location>
        <begin position="38"/>
        <end position="62"/>
    </location>
</feature>
<evidence type="ECO:0000256" key="7">
    <source>
        <dbReference type="SAM" id="MobiDB-lite"/>
    </source>
</evidence>
<evidence type="ECO:0000256" key="6">
    <source>
        <dbReference type="ARBA" id="ARBA00023136"/>
    </source>
</evidence>
<evidence type="ECO:0000256" key="5">
    <source>
        <dbReference type="ARBA" id="ARBA00022989"/>
    </source>
</evidence>
<evidence type="ECO:0000256" key="4">
    <source>
        <dbReference type="ARBA" id="ARBA00022692"/>
    </source>
</evidence>
<feature type="transmembrane region" description="Helical" evidence="8">
    <location>
        <begin position="74"/>
        <end position="96"/>
    </location>
</feature>
<feature type="transmembrane region" description="Helical" evidence="8">
    <location>
        <begin position="337"/>
        <end position="364"/>
    </location>
</feature>
<feature type="transmembrane region" description="Helical" evidence="8">
    <location>
        <begin position="376"/>
        <end position="398"/>
    </location>
</feature>
<feature type="region of interest" description="Disordered" evidence="7">
    <location>
        <begin position="435"/>
        <end position="455"/>
    </location>
</feature>
<evidence type="ECO:0000259" key="9">
    <source>
        <dbReference type="PROSITE" id="PS50850"/>
    </source>
</evidence>
<dbReference type="InterPro" id="IPR020846">
    <property type="entry name" value="MFS_dom"/>
</dbReference>
<dbReference type="GO" id="GO:0022857">
    <property type="term" value="F:transmembrane transporter activity"/>
    <property type="evidence" value="ECO:0007669"/>
    <property type="project" value="InterPro"/>
</dbReference>
<evidence type="ECO:0000313" key="11">
    <source>
        <dbReference type="Proteomes" id="UP000460272"/>
    </source>
</evidence>
<feature type="transmembrane region" description="Helical" evidence="8">
    <location>
        <begin position="242"/>
        <end position="268"/>
    </location>
</feature>
<dbReference type="PANTHER" id="PTHR23517">
    <property type="entry name" value="RESISTANCE PROTEIN MDTM, PUTATIVE-RELATED-RELATED"/>
    <property type="match status" value="1"/>
</dbReference>
<comment type="subcellular location">
    <subcellularLocation>
        <location evidence="1">Cell membrane</location>
        <topology evidence="1">Multi-pass membrane protein</topology>
    </subcellularLocation>
</comment>
<gene>
    <name evidence="10" type="ORF">EAS64_20805</name>
</gene>
<feature type="transmembrane region" description="Helical" evidence="8">
    <location>
        <begin position="280"/>
        <end position="298"/>
    </location>
</feature>
<dbReference type="SUPFAM" id="SSF103473">
    <property type="entry name" value="MFS general substrate transporter"/>
    <property type="match status" value="1"/>
</dbReference>
<dbReference type="OrthoDB" id="5379144at2"/>